<comment type="caution">
    <text evidence="11">The sequence shown here is derived from an EMBL/GenBank/DDBJ whole genome shotgun (WGS) entry which is preliminary data.</text>
</comment>
<dbReference type="Gene3D" id="3.30.70.1350">
    <property type="entry name" value="Cation efflux protein, cytoplasmic domain"/>
    <property type="match status" value="3"/>
</dbReference>
<feature type="region of interest" description="Disordered" evidence="7">
    <location>
        <begin position="1"/>
        <end position="24"/>
    </location>
</feature>
<evidence type="ECO:0000256" key="1">
    <source>
        <dbReference type="ARBA" id="ARBA00004141"/>
    </source>
</evidence>
<dbReference type="GO" id="GO:0015093">
    <property type="term" value="F:ferrous iron transmembrane transporter activity"/>
    <property type="evidence" value="ECO:0007669"/>
    <property type="project" value="TreeGrafter"/>
</dbReference>
<feature type="transmembrane region" description="Helical" evidence="8">
    <location>
        <begin position="175"/>
        <end position="196"/>
    </location>
</feature>
<dbReference type="InterPro" id="IPR027469">
    <property type="entry name" value="Cation_efflux_TMD_sf"/>
</dbReference>
<dbReference type="GO" id="GO:0015086">
    <property type="term" value="F:cadmium ion transmembrane transporter activity"/>
    <property type="evidence" value="ECO:0007669"/>
    <property type="project" value="TreeGrafter"/>
</dbReference>
<dbReference type="PANTHER" id="PTHR43840">
    <property type="entry name" value="MITOCHONDRIAL METAL TRANSPORTER 1-RELATED"/>
    <property type="match status" value="1"/>
</dbReference>
<protein>
    <submittedName>
        <fullName evidence="11">Cobalt-zinc-cadmium resistance protein</fullName>
    </submittedName>
</protein>
<dbReference type="Pfam" id="PF01545">
    <property type="entry name" value="Cation_efflux"/>
    <property type="match status" value="1"/>
</dbReference>
<feature type="domain" description="Cation efflux protein cytoplasmic" evidence="10">
    <location>
        <begin position="318"/>
        <end position="387"/>
    </location>
</feature>
<feature type="transmembrane region" description="Helical" evidence="8">
    <location>
        <begin position="66"/>
        <end position="85"/>
    </location>
</feature>
<dbReference type="Pfam" id="PF16916">
    <property type="entry name" value="ZT_dimer"/>
    <property type="match status" value="3"/>
</dbReference>
<feature type="transmembrane region" description="Helical" evidence="8">
    <location>
        <begin position="97"/>
        <end position="116"/>
    </location>
</feature>
<evidence type="ECO:0000256" key="6">
    <source>
        <dbReference type="ARBA" id="ARBA00023136"/>
    </source>
</evidence>
<dbReference type="AlphaFoldDB" id="H0E4C0"/>
<dbReference type="SUPFAM" id="SSF160240">
    <property type="entry name" value="Cation efflux protein cytoplasmic domain-like"/>
    <property type="match status" value="3"/>
</dbReference>
<comment type="similarity">
    <text evidence="2">Belongs to the cation diffusion facilitator (CDF) transporter (TC 2.A.4) family.</text>
</comment>
<feature type="domain" description="Cation efflux protein transmembrane" evidence="9">
    <location>
        <begin position="33"/>
        <end position="227"/>
    </location>
</feature>
<feature type="transmembrane region" description="Helical" evidence="8">
    <location>
        <begin position="202"/>
        <end position="219"/>
    </location>
</feature>
<organism evidence="11 12">
    <name type="scientific">Patulibacter medicamentivorans</name>
    <dbReference type="NCBI Taxonomy" id="1097667"/>
    <lineage>
        <taxon>Bacteria</taxon>
        <taxon>Bacillati</taxon>
        <taxon>Actinomycetota</taxon>
        <taxon>Thermoleophilia</taxon>
        <taxon>Solirubrobacterales</taxon>
        <taxon>Patulibacteraceae</taxon>
        <taxon>Patulibacter</taxon>
    </lineage>
</organism>
<dbReference type="NCBIfam" id="TIGR01297">
    <property type="entry name" value="CDF"/>
    <property type="match status" value="1"/>
</dbReference>
<reference evidence="11 12" key="1">
    <citation type="journal article" date="2013" name="Biodegradation">
        <title>Quantitative proteomic analysis of ibuprofen-degrading Patulibacter sp. strain I11.</title>
        <authorList>
            <person name="Almeida B."/>
            <person name="Kjeldal H."/>
            <person name="Lolas I."/>
            <person name="Knudsen A.D."/>
            <person name="Carvalho G."/>
            <person name="Nielsen K.L."/>
            <person name="Barreto Crespo M.T."/>
            <person name="Stensballe A."/>
            <person name="Nielsen J.L."/>
        </authorList>
    </citation>
    <scope>NUCLEOTIDE SEQUENCE [LARGE SCALE GENOMIC DNA]</scope>
    <source>
        <strain evidence="11 12">I11</strain>
    </source>
</reference>
<dbReference type="OrthoDB" id="9806522at2"/>
<dbReference type="GO" id="GO:0006882">
    <property type="term" value="P:intracellular zinc ion homeostasis"/>
    <property type="evidence" value="ECO:0007669"/>
    <property type="project" value="TreeGrafter"/>
</dbReference>
<dbReference type="GO" id="GO:0005886">
    <property type="term" value="C:plasma membrane"/>
    <property type="evidence" value="ECO:0007669"/>
    <property type="project" value="TreeGrafter"/>
</dbReference>
<evidence type="ECO:0000259" key="9">
    <source>
        <dbReference type="Pfam" id="PF01545"/>
    </source>
</evidence>
<evidence type="ECO:0000256" key="7">
    <source>
        <dbReference type="SAM" id="MobiDB-lite"/>
    </source>
</evidence>
<dbReference type="GO" id="GO:0015341">
    <property type="term" value="F:zinc efflux antiporter activity"/>
    <property type="evidence" value="ECO:0007669"/>
    <property type="project" value="TreeGrafter"/>
</dbReference>
<name>H0E4C0_9ACTN</name>
<evidence type="ECO:0000256" key="8">
    <source>
        <dbReference type="SAM" id="Phobius"/>
    </source>
</evidence>
<feature type="domain" description="Cation efflux protein cytoplasmic" evidence="10">
    <location>
        <begin position="419"/>
        <end position="478"/>
    </location>
</feature>
<evidence type="ECO:0000259" key="10">
    <source>
        <dbReference type="Pfam" id="PF16916"/>
    </source>
</evidence>
<dbReference type="InterPro" id="IPR036837">
    <property type="entry name" value="Cation_efflux_CTD_sf"/>
</dbReference>
<accession>H0E4C0</accession>
<evidence type="ECO:0000256" key="5">
    <source>
        <dbReference type="ARBA" id="ARBA00022989"/>
    </source>
</evidence>
<evidence type="ECO:0000256" key="4">
    <source>
        <dbReference type="ARBA" id="ARBA00022692"/>
    </source>
</evidence>
<sequence>MPADPRTPDPTASDARSGSGGRGDIAGRRRTALLSVGAAVVLVVLKLTTGLITGSLGLLAEAAHSGADLVAALLTLFAVSVAVKPPDEQHQFGHGKAEHLAALAESAFLILVSGWLATTAIERLSSPGSHEIDATWWAIAVILLVIAIDLTRMIASHRAAERFGSPALAANALHFAGDLSGSIAVLLGMIGVALGWPEADAVAALLVAVLVIAAAIRLLRGSIDVLMDRADQRSVIAVRQAVAAMERPADVRRLRTRHAAGRNFVDVVIAVRADAGLELAHARADEVEDAIEQALPNTDVVVHVEPVAREGGVRETATAAALRVARVHEVHNVDVLSLPGGGEEVTLHVKVAPELSLEEGHEIAERVEREIRGAVASVRGVTTHIEPLRPPTPARAVDEDDGEFERASVDAAVRQATGRGPSAIEMRDTERGRVVLVTILLPAGCTVGDAHREAGRIEEAVRERCPWLADVLVHTEPCPDPDPDR</sequence>
<keyword evidence="4 8" id="KW-0812">Transmembrane</keyword>
<dbReference type="EMBL" id="AGUD01000100">
    <property type="protein sequence ID" value="EHN11489.1"/>
    <property type="molecule type" value="Genomic_DNA"/>
</dbReference>
<evidence type="ECO:0000313" key="11">
    <source>
        <dbReference type="EMBL" id="EHN11489.1"/>
    </source>
</evidence>
<dbReference type="InterPro" id="IPR002524">
    <property type="entry name" value="Cation_efflux"/>
</dbReference>
<feature type="domain" description="Cation efflux protein cytoplasmic" evidence="10">
    <location>
        <begin position="235"/>
        <end position="306"/>
    </location>
</feature>
<gene>
    <name evidence="11" type="ORF">PAI11_16470</name>
</gene>
<evidence type="ECO:0000256" key="3">
    <source>
        <dbReference type="ARBA" id="ARBA00022448"/>
    </source>
</evidence>
<evidence type="ECO:0000256" key="2">
    <source>
        <dbReference type="ARBA" id="ARBA00008114"/>
    </source>
</evidence>
<dbReference type="Proteomes" id="UP000005143">
    <property type="component" value="Unassembled WGS sequence"/>
</dbReference>
<comment type="subcellular location">
    <subcellularLocation>
        <location evidence="1">Membrane</location>
        <topology evidence="1">Multi-pass membrane protein</topology>
    </subcellularLocation>
</comment>
<dbReference type="SUPFAM" id="SSF161111">
    <property type="entry name" value="Cation efflux protein transmembrane domain-like"/>
    <property type="match status" value="1"/>
</dbReference>
<dbReference type="Gene3D" id="1.20.1510.10">
    <property type="entry name" value="Cation efflux protein transmembrane domain"/>
    <property type="match status" value="1"/>
</dbReference>
<feature type="transmembrane region" description="Helical" evidence="8">
    <location>
        <begin position="136"/>
        <end position="155"/>
    </location>
</feature>
<dbReference type="InterPro" id="IPR027470">
    <property type="entry name" value="Cation_efflux_CTD"/>
</dbReference>
<keyword evidence="6 8" id="KW-0472">Membrane</keyword>
<proteinExistence type="inferred from homology"/>
<feature type="transmembrane region" description="Helical" evidence="8">
    <location>
        <begin position="32"/>
        <end position="60"/>
    </location>
</feature>
<dbReference type="InterPro" id="IPR050291">
    <property type="entry name" value="CDF_Transporter"/>
</dbReference>
<dbReference type="PANTHER" id="PTHR43840:SF15">
    <property type="entry name" value="MITOCHONDRIAL METAL TRANSPORTER 1-RELATED"/>
    <property type="match status" value="1"/>
</dbReference>
<keyword evidence="3" id="KW-0813">Transport</keyword>
<evidence type="ECO:0000313" key="12">
    <source>
        <dbReference type="Proteomes" id="UP000005143"/>
    </source>
</evidence>
<keyword evidence="5 8" id="KW-1133">Transmembrane helix</keyword>
<keyword evidence="12" id="KW-1185">Reference proteome</keyword>
<dbReference type="InterPro" id="IPR058533">
    <property type="entry name" value="Cation_efflux_TM"/>
</dbReference>
<dbReference type="RefSeq" id="WP_007573152.1">
    <property type="nucleotide sequence ID" value="NZ_AGUD01000100.1"/>
</dbReference>